<name>A0A6M3X6X6_9ZZZZ</name>
<evidence type="ECO:0000313" key="1">
    <source>
        <dbReference type="EMBL" id="QJA99046.1"/>
    </source>
</evidence>
<reference evidence="2" key="1">
    <citation type="submission" date="2020-03" db="EMBL/GenBank/DDBJ databases">
        <title>The deep terrestrial virosphere.</title>
        <authorList>
            <person name="Holmfeldt K."/>
            <person name="Nilsson E."/>
            <person name="Simone D."/>
            <person name="Lopez-Fernandez M."/>
            <person name="Wu X."/>
            <person name="de Brujin I."/>
            <person name="Lundin D."/>
            <person name="Andersson A."/>
            <person name="Bertilsson S."/>
            <person name="Dopson M."/>
        </authorList>
    </citation>
    <scope>NUCLEOTIDE SEQUENCE</scope>
    <source>
        <strain evidence="1">MM171A01372</strain>
        <strain evidence="2">MM171B02443</strain>
    </source>
</reference>
<dbReference type="EMBL" id="MT143935">
    <property type="protein sequence ID" value="QJH92973.1"/>
    <property type="molecule type" value="Genomic_DNA"/>
</dbReference>
<sequence>MIGLSKSAIATAEEEFNKLRYILQKKFPNHYVVIDPYSKAYFTGPTLGEAMRTAKNKYPEKEFVCFKLDSDTALTFK</sequence>
<evidence type="ECO:0000313" key="2">
    <source>
        <dbReference type="EMBL" id="QJH92973.1"/>
    </source>
</evidence>
<accession>A0A6M3X6X6</accession>
<proteinExistence type="predicted"/>
<dbReference type="EMBL" id="MT143625">
    <property type="protein sequence ID" value="QJA99046.1"/>
    <property type="molecule type" value="Genomic_DNA"/>
</dbReference>
<gene>
    <name evidence="1" type="ORF">MM171A01372_0005</name>
    <name evidence="2" type="ORF">MM171B02443_0009</name>
</gene>
<evidence type="ECO:0008006" key="3">
    <source>
        <dbReference type="Google" id="ProtNLM"/>
    </source>
</evidence>
<organism evidence="2">
    <name type="scientific">viral metagenome</name>
    <dbReference type="NCBI Taxonomy" id="1070528"/>
    <lineage>
        <taxon>unclassified sequences</taxon>
        <taxon>metagenomes</taxon>
        <taxon>organismal metagenomes</taxon>
    </lineage>
</organism>
<protein>
    <recommendedName>
        <fullName evidence="3">DUF5678 domain-containing protein</fullName>
    </recommendedName>
</protein>
<dbReference type="AlphaFoldDB" id="A0A6M3X6X6"/>